<dbReference type="EMBL" id="CP014136">
    <property type="protein sequence ID" value="ATA22004.1"/>
    <property type="molecule type" value="Genomic_DNA"/>
</dbReference>
<evidence type="ECO:0000313" key="5">
    <source>
        <dbReference type="Proteomes" id="UP000217182"/>
    </source>
</evidence>
<gene>
    <name evidence="4" type="ORF">AWC35_23175</name>
</gene>
<dbReference type="Gene3D" id="3.40.50.1820">
    <property type="entry name" value="alpha/beta hydrolase"/>
    <property type="match status" value="1"/>
</dbReference>
<organism evidence="4 5">
    <name type="scientific">Gibbsiella quercinecans</name>
    <dbReference type="NCBI Taxonomy" id="929813"/>
    <lineage>
        <taxon>Bacteria</taxon>
        <taxon>Pseudomonadati</taxon>
        <taxon>Pseudomonadota</taxon>
        <taxon>Gammaproteobacteria</taxon>
        <taxon>Enterobacterales</taxon>
        <taxon>Yersiniaceae</taxon>
        <taxon>Gibbsiella</taxon>
    </lineage>
</organism>
<evidence type="ECO:0008006" key="6">
    <source>
        <dbReference type="Google" id="ProtNLM"/>
    </source>
</evidence>
<dbReference type="AlphaFoldDB" id="A0A250B762"/>
<evidence type="ECO:0000256" key="1">
    <source>
        <dbReference type="ARBA" id="ARBA00005622"/>
    </source>
</evidence>
<keyword evidence="5" id="KW-1185">Reference proteome</keyword>
<evidence type="ECO:0000313" key="4">
    <source>
        <dbReference type="EMBL" id="ATA22004.1"/>
    </source>
</evidence>
<dbReference type="InterPro" id="IPR000801">
    <property type="entry name" value="Esterase-like"/>
</dbReference>
<dbReference type="Proteomes" id="UP000217182">
    <property type="component" value="Chromosome"/>
</dbReference>
<name>A0A250B762_9GAMM</name>
<dbReference type="SUPFAM" id="SSF53474">
    <property type="entry name" value="alpha/beta-Hydrolases"/>
    <property type="match status" value="1"/>
</dbReference>
<dbReference type="PANTHER" id="PTHR40841">
    <property type="entry name" value="SIDEROPHORE TRIACETYLFUSARININE C ESTERASE"/>
    <property type="match status" value="1"/>
</dbReference>
<dbReference type="GO" id="GO:0016788">
    <property type="term" value="F:hydrolase activity, acting on ester bonds"/>
    <property type="evidence" value="ECO:0007669"/>
    <property type="project" value="TreeGrafter"/>
</dbReference>
<proteinExistence type="inferred from homology"/>
<feature type="signal peptide" evidence="3">
    <location>
        <begin position="1"/>
        <end position="28"/>
    </location>
</feature>
<dbReference type="KEGG" id="gqu:AWC35_23175"/>
<accession>A0A250B762</accession>
<dbReference type="OrthoDB" id="9784036at2"/>
<protein>
    <recommendedName>
        <fullName evidence="6">Salmochelin siderophore protein IroE</fullName>
    </recommendedName>
</protein>
<dbReference type="InterPro" id="IPR029058">
    <property type="entry name" value="AB_hydrolase_fold"/>
</dbReference>
<evidence type="ECO:0000256" key="3">
    <source>
        <dbReference type="SAM" id="SignalP"/>
    </source>
</evidence>
<keyword evidence="2" id="KW-0378">Hydrolase</keyword>
<sequence>MNHRLSCSKNRRSALCLAALFTCLYAGASYSRPDMTPLGPNIADRGSSFYHFSVSRFDSADGKRHYNVWTGVPNSPPPATGFPVLYMLDGNAVMDRLSDALLKQLAAQSPPVLVVIGYQTALPFDLHARAYDYTPPVKDNNTGDRQNMRGRMAGGGLIFRHLLETTLAPQAEKGLNIDQRKRGIWGHSLGGVFVLEAYLSSAFFSRYYAASPSLNRDYVGLLQQLAAIDKRKFCDKPLYLSEGNGAPGKNPEAPPPDVLNKVRATASSLQQAGLPVTYRPYPELSHGQMFNVGFEQALLDMAKNAAGNAPAQCQ</sequence>
<dbReference type="InterPro" id="IPR052558">
    <property type="entry name" value="Siderophore_Hydrolase_D"/>
</dbReference>
<dbReference type="PANTHER" id="PTHR40841:SF2">
    <property type="entry name" value="SIDEROPHORE-DEGRADING ESTERASE (EUROFUNG)"/>
    <property type="match status" value="1"/>
</dbReference>
<evidence type="ECO:0000256" key="2">
    <source>
        <dbReference type="ARBA" id="ARBA00022801"/>
    </source>
</evidence>
<dbReference type="Pfam" id="PF00756">
    <property type="entry name" value="Esterase"/>
    <property type="match status" value="1"/>
</dbReference>
<comment type="similarity">
    <text evidence="1">Belongs to the esterase D family.</text>
</comment>
<feature type="chain" id="PRO_5012106010" description="Salmochelin siderophore protein IroE" evidence="3">
    <location>
        <begin position="29"/>
        <end position="314"/>
    </location>
</feature>
<reference evidence="4 5" key="1">
    <citation type="submission" date="2016-01" db="EMBL/GenBank/DDBJ databases">
        <authorList>
            <person name="Oliw E.H."/>
        </authorList>
    </citation>
    <scope>NUCLEOTIDE SEQUENCE [LARGE SCALE GENOMIC DNA]</scope>
    <source>
        <strain evidence="4 5">FRB97</strain>
    </source>
</reference>
<keyword evidence="3" id="KW-0732">Signal</keyword>